<accession>A0ABN6ASF7</accession>
<dbReference type="Proteomes" id="UP000466578">
    <property type="component" value="Chromosome"/>
</dbReference>
<name>A0ABN6ASF7_9MYCO</name>
<sequence length="70" mass="7273">MEMIKVCGVMLGLVNGAQPCGVGIEIVRPGTDSGATGWPVTPMLCRYCDRGTGFAVGVVVEVVGVFDKID</sequence>
<protein>
    <submittedName>
        <fullName evidence="1">Uncharacterized protein</fullName>
    </submittedName>
</protein>
<proteinExistence type="predicted"/>
<dbReference type="EMBL" id="AP022597">
    <property type="protein sequence ID" value="BBY70735.1"/>
    <property type="molecule type" value="Genomic_DNA"/>
</dbReference>
<evidence type="ECO:0000313" key="2">
    <source>
        <dbReference type="Proteomes" id="UP000466578"/>
    </source>
</evidence>
<keyword evidence="2" id="KW-1185">Reference proteome</keyword>
<evidence type="ECO:0000313" key="1">
    <source>
        <dbReference type="EMBL" id="BBY70735.1"/>
    </source>
</evidence>
<organism evidence="1 2">
    <name type="scientific">Mycobacterium paraintracellulare</name>
    <dbReference type="NCBI Taxonomy" id="1138383"/>
    <lineage>
        <taxon>Bacteria</taxon>
        <taxon>Bacillati</taxon>
        <taxon>Actinomycetota</taxon>
        <taxon>Actinomycetes</taxon>
        <taxon>Mycobacteriales</taxon>
        <taxon>Mycobacteriaceae</taxon>
        <taxon>Mycobacterium</taxon>
        <taxon>Mycobacterium avium complex (MAC)</taxon>
    </lineage>
</organism>
<reference evidence="1 2" key="1">
    <citation type="journal article" date="2019" name="Emerg. Microbes Infect.">
        <title>Comprehensive subspecies identification of 175 nontuberculous mycobacteria species based on 7547 genomic profiles.</title>
        <authorList>
            <person name="Matsumoto Y."/>
            <person name="Kinjo T."/>
            <person name="Motooka D."/>
            <person name="Nabeya D."/>
            <person name="Jung N."/>
            <person name="Uechi K."/>
            <person name="Horii T."/>
            <person name="Iida T."/>
            <person name="Fujita J."/>
            <person name="Nakamura S."/>
        </authorList>
    </citation>
    <scope>NUCLEOTIDE SEQUENCE [LARGE SCALE GENOMIC DNA]</scope>
    <source>
        <strain evidence="1 2">JCM 30622</strain>
    </source>
</reference>
<gene>
    <name evidence="1" type="ORF">MPRI_29220</name>
</gene>